<proteinExistence type="predicted"/>
<evidence type="ECO:0000259" key="1">
    <source>
        <dbReference type="Pfam" id="PF13472"/>
    </source>
</evidence>
<dbReference type="PANTHER" id="PTHR30383:SF24">
    <property type="entry name" value="THIOESTERASE 1_PROTEASE 1_LYSOPHOSPHOLIPASE L1"/>
    <property type="match status" value="1"/>
</dbReference>
<dbReference type="OrthoDB" id="9786188at2"/>
<dbReference type="SUPFAM" id="SSF52266">
    <property type="entry name" value="SGNH hydrolase"/>
    <property type="match status" value="1"/>
</dbReference>
<dbReference type="GO" id="GO:0004622">
    <property type="term" value="F:phosphatidylcholine lysophospholipase activity"/>
    <property type="evidence" value="ECO:0007669"/>
    <property type="project" value="TreeGrafter"/>
</dbReference>
<sequence>MSSLFGIILLLVSSLAWSGTVLVMGDSLSAAYGIPKDRGWVTLLEQRLNDSQFDYQVVNASISGETTHGGITRLPDLLDQYQPDIVLLELGANDGLRGAPLPVIKNNLSLLVSQSQSAGAQVLLLEMRIPPNYGPRYSDGFSGLFAQVAEQQGVPMVPFFMAPVVLQPQLMQADGLHPNAQAQPALLDQVWPFLKRLLSPQNQAG</sequence>
<dbReference type="EMBL" id="FOGB01000011">
    <property type="protein sequence ID" value="SEQ91836.1"/>
    <property type="molecule type" value="Genomic_DNA"/>
</dbReference>
<evidence type="ECO:0000313" key="3">
    <source>
        <dbReference type="Proteomes" id="UP000198749"/>
    </source>
</evidence>
<dbReference type="AlphaFoldDB" id="A0A1H9JY09"/>
<protein>
    <submittedName>
        <fullName evidence="2">Acyl-CoA thioesterase-1</fullName>
    </submittedName>
</protein>
<name>A0A1H9JY09_9GAMM</name>
<dbReference type="InterPro" id="IPR051532">
    <property type="entry name" value="Ester_Hydrolysis_Enzymes"/>
</dbReference>
<dbReference type="PANTHER" id="PTHR30383">
    <property type="entry name" value="THIOESTERASE 1/PROTEASE 1/LYSOPHOSPHOLIPASE L1"/>
    <property type="match status" value="1"/>
</dbReference>
<gene>
    <name evidence="2" type="ORF">SAMN03080615_03226</name>
</gene>
<dbReference type="Pfam" id="PF13472">
    <property type="entry name" value="Lipase_GDSL_2"/>
    <property type="match status" value="1"/>
</dbReference>
<dbReference type="InterPro" id="IPR036514">
    <property type="entry name" value="SGNH_hydro_sf"/>
</dbReference>
<feature type="domain" description="SGNH hydrolase-type esterase" evidence="1">
    <location>
        <begin position="23"/>
        <end position="182"/>
    </location>
</feature>
<dbReference type="Gene3D" id="3.40.50.1110">
    <property type="entry name" value="SGNH hydrolase"/>
    <property type="match status" value="1"/>
</dbReference>
<dbReference type="STRING" id="355243.SAMN03080615_03226"/>
<dbReference type="Proteomes" id="UP000198749">
    <property type="component" value="Unassembled WGS sequence"/>
</dbReference>
<organism evidence="2 3">
    <name type="scientific">Amphritea atlantica</name>
    <dbReference type="NCBI Taxonomy" id="355243"/>
    <lineage>
        <taxon>Bacteria</taxon>
        <taxon>Pseudomonadati</taxon>
        <taxon>Pseudomonadota</taxon>
        <taxon>Gammaproteobacteria</taxon>
        <taxon>Oceanospirillales</taxon>
        <taxon>Oceanospirillaceae</taxon>
        <taxon>Amphritea</taxon>
    </lineage>
</organism>
<evidence type="ECO:0000313" key="2">
    <source>
        <dbReference type="EMBL" id="SEQ91836.1"/>
    </source>
</evidence>
<reference evidence="3" key="1">
    <citation type="submission" date="2016-10" db="EMBL/GenBank/DDBJ databases">
        <authorList>
            <person name="Varghese N."/>
            <person name="Submissions S."/>
        </authorList>
    </citation>
    <scope>NUCLEOTIDE SEQUENCE [LARGE SCALE GENOMIC DNA]</scope>
    <source>
        <strain evidence="3">DSM 18887</strain>
    </source>
</reference>
<dbReference type="InterPro" id="IPR013830">
    <property type="entry name" value="SGNH_hydro"/>
</dbReference>
<keyword evidence="3" id="KW-1185">Reference proteome</keyword>
<dbReference type="CDD" id="cd01822">
    <property type="entry name" value="Lysophospholipase_L1_like"/>
    <property type="match status" value="1"/>
</dbReference>
<accession>A0A1H9JY09</accession>